<accession>A0A9N7UF31</accession>
<keyword evidence="2" id="KW-1185">Reference proteome</keyword>
<dbReference type="Proteomes" id="UP001153269">
    <property type="component" value="Unassembled WGS sequence"/>
</dbReference>
<organism evidence="1 2">
    <name type="scientific">Pleuronectes platessa</name>
    <name type="common">European plaice</name>
    <dbReference type="NCBI Taxonomy" id="8262"/>
    <lineage>
        <taxon>Eukaryota</taxon>
        <taxon>Metazoa</taxon>
        <taxon>Chordata</taxon>
        <taxon>Craniata</taxon>
        <taxon>Vertebrata</taxon>
        <taxon>Euteleostomi</taxon>
        <taxon>Actinopterygii</taxon>
        <taxon>Neopterygii</taxon>
        <taxon>Teleostei</taxon>
        <taxon>Neoteleostei</taxon>
        <taxon>Acanthomorphata</taxon>
        <taxon>Carangaria</taxon>
        <taxon>Pleuronectiformes</taxon>
        <taxon>Pleuronectoidei</taxon>
        <taxon>Pleuronectidae</taxon>
        <taxon>Pleuronectes</taxon>
    </lineage>
</organism>
<dbReference type="EMBL" id="CADEAL010001271">
    <property type="protein sequence ID" value="CAB1430824.1"/>
    <property type="molecule type" value="Genomic_DNA"/>
</dbReference>
<gene>
    <name evidence="1" type="ORF">PLEPLA_LOCUS18819</name>
</gene>
<evidence type="ECO:0000313" key="2">
    <source>
        <dbReference type="Proteomes" id="UP001153269"/>
    </source>
</evidence>
<dbReference type="AlphaFoldDB" id="A0A9N7UF31"/>
<sequence length="170" mass="18792">MSRGEATVWVMDARSLSEVGAVRGSLGLSFSLEVDVYCSVLLVILNSSAGETDASVKRNESQTNLIRYQSRYSCEAVCSLIVPTRRRSVWEPERLAEMLAAELCNFLTWLFTDQQLEHQQQILHVVQEFSSSLKAAPAPSESSEVKCVSSTPGCHTDQIQALRTFSSVCL</sequence>
<proteinExistence type="predicted"/>
<evidence type="ECO:0000313" key="1">
    <source>
        <dbReference type="EMBL" id="CAB1430824.1"/>
    </source>
</evidence>
<reference evidence="1" key="1">
    <citation type="submission" date="2020-03" db="EMBL/GenBank/DDBJ databases">
        <authorList>
            <person name="Weist P."/>
        </authorList>
    </citation>
    <scope>NUCLEOTIDE SEQUENCE</scope>
</reference>
<comment type="caution">
    <text evidence="1">The sequence shown here is derived from an EMBL/GenBank/DDBJ whole genome shotgun (WGS) entry which is preliminary data.</text>
</comment>
<name>A0A9N7UF31_PLEPL</name>
<protein>
    <submittedName>
        <fullName evidence="1">Uncharacterized protein</fullName>
    </submittedName>
</protein>